<evidence type="ECO:0000313" key="12">
    <source>
        <dbReference type="Proteomes" id="UP000278807"/>
    </source>
</evidence>
<protein>
    <recommendedName>
        <fullName evidence="7">Replication factor C subunit 3</fullName>
    </recommendedName>
    <alternativeName>
        <fullName evidence="9">Activator 1 38 kDa subunit</fullName>
    </alternativeName>
    <alternativeName>
        <fullName evidence="10">Activator 1 subunit 3</fullName>
    </alternativeName>
    <alternativeName>
        <fullName evidence="8">Replication factor C 38 kDa subunit</fullName>
    </alternativeName>
</protein>
<comment type="function">
    <text evidence="5">Subunit of the replication factor C (RFC) complex which acts during elongation of primed DNA templates by DNA polymerases delta and epsilon, and is necessary for ATP-dependent loading of proliferating cell nuclear antigen (PCNA) onto primed DNA.</text>
</comment>
<dbReference type="FunFam" id="1.20.272.10:FF:000002">
    <property type="entry name" value="Replication factor C subunit 3"/>
    <property type="match status" value="1"/>
</dbReference>
<dbReference type="OrthoDB" id="761538at2759"/>
<dbReference type="GO" id="GO:0006281">
    <property type="term" value="P:DNA repair"/>
    <property type="evidence" value="ECO:0007669"/>
    <property type="project" value="UniProtKB-ARBA"/>
</dbReference>
<dbReference type="GO" id="GO:0006271">
    <property type="term" value="P:DNA strand elongation involved in DNA replication"/>
    <property type="evidence" value="ECO:0007669"/>
    <property type="project" value="UniProtKB-ARBA"/>
</dbReference>
<accession>A0A0R3T3C3</accession>
<dbReference type="InterPro" id="IPR027417">
    <property type="entry name" value="P-loop_NTPase"/>
</dbReference>
<keyword evidence="12" id="KW-1185">Reference proteome</keyword>
<dbReference type="GO" id="GO:0005663">
    <property type="term" value="C:DNA replication factor C complex"/>
    <property type="evidence" value="ECO:0007669"/>
    <property type="project" value="TreeGrafter"/>
</dbReference>
<dbReference type="Proteomes" id="UP000278807">
    <property type="component" value="Unassembled WGS sequence"/>
</dbReference>
<dbReference type="Pfam" id="PF13177">
    <property type="entry name" value="DNA_pol3_delta2"/>
    <property type="match status" value="1"/>
</dbReference>
<evidence type="ECO:0000256" key="6">
    <source>
        <dbReference type="ARBA" id="ARBA00062267"/>
    </source>
</evidence>
<name>A0A0R3T3C3_RODNA</name>
<dbReference type="CDD" id="cd00009">
    <property type="entry name" value="AAA"/>
    <property type="match status" value="1"/>
</dbReference>
<comment type="subcellular location">
    <subcellularLocation>
        <location evidence="1">Nucleus</location>
    </subcellularLocation>
</comment>
<evidence type="ECO:0000256" key="1">
    <source>
        <dbReference type="ARBA" id="ARBA00004123"/>
    </source>
</evidence>
<dbReference type="GO" id="GO:0003689">
    <property type="term" value="F:DNA clamp loader activity"/>
    <property type="evidence" value="ECO:0007669"/>
    <property type="project" value="TreeGrafter"/>
</dbReference>
<dbReference type="STRING" id="102285.A0A0R3T3C3"/>
<dbReference type="GO" id="GO:0005634">
    <property type="term" value="C:nucleus"/>
    <property type="evidence" value="ECO:0007669"/>
    <property type="project" value="UniProtKB-SubCell"/>
</dbReference>
<dbReference type="EMBL" id="UZAE01000589">
    <property type="protein sequence ID" value="VDN97356.1"/>
    <property type="molecule type" value="Genomic_DNA"/>
</dbReference>
<dbReference type="InterPro" id="IPR050238">
    <property type="entry name" value="DNA_Rep/Repair_Clamp_Loader"/>
</dbReference>
<comment type="subunit">
    <text evidence="6">Subunit of the RFC complex, an heteropentameric complex consisting of a large subunit RFC1 and four small subunits RFC2, RFC3, RFC4 and RFC5; the RFC complex interacts with PCNA. Forms an heterotetrameric complex with RFC2, RFC4 and RFC5; this complex has ATPase activity but is not stimulated by PCNA. The heterotetramer of subunits RFC2, RFC3, RFC4 and RFC5 interacts with RAD17. Interacts with CNTD1; this interaction facilitates crossover formation.</text>
</comment>
<evidence type="ECO:0000313" key="11">
    <source>
        <dbReference type="EMBL" id="VDN97356.1"/>
    </source>
</evidence>
<keyword evidence="4" id="KW-0539">Nucleus</keyword>
<dbReference type="Pfam" id="PF22534">
    <property type="entry name" value="RFC_C"/>
    <property type="match status" value="1"/>
</dbReference>
<evidence type="ECO:0000256" key="10">
    <source>
        <dbReference type="ARBA" id="ARBA00080379"/>
    </source>
</evidence>
<evidence type="ECO:0000256" key="7">
    <source>
        <dbReference type="ARBA" id="ARBA00070184"/>
    </source>
</evidence>
<evidence type="ECO:0000256" key="3">
    <source>
        <dbReference type="ARBA" id="ARBA00022705"/>
    </source>
</evidence>
<comment type="similarity">
    <text evidence="2">Belongs to the activator 1 small subunits family.</text>
</comment>
<dbReference type="GO" id="GO:0003677">
    <property type="term" value="F:DNA binding"/>
    <property type="evidence" value="ECO:0007669"/>
    <property type="project" value="InterPro"/>
</dbReference>
<evidence type="ECO:0000256" key="9">
    <source>
        <dbReference type="ARBA" id="ARBA00079394"/>
    </source>
</evidence>
<evidence type="ECO:0000256" key="8">
    <source>
        <dbReference type="ARBA" id="ARBA00076818"/>
    </source>
</evidence>
<dbReference type="PANTHER" id="PTHR11669">
    <property type="entry name" value="REPLICATION FACTOR C / DNA POLYMERASE III GAMMA-TAU SUBUNIT"/>
    <property type="match status" value="1"/>
</dbReference>
<dbReference type="Gene3D" id="1.10.8.60">
    <property type="match status" value="1"/>
</dbReference>
<dbReference type="AlphaFoldDB" id="A0A0R3T3C3"/>
<evidence type="ECO:0000256" key="5">
    <source>
        <dbReference type="ARBA" id="ARBA00058626"/>
    </source>
</evidence>
<dbReference type="Gene3D" id="3.40.50.300">
    <property type="entry name" value="P-loop containing nucleotide triphosphate hydrolases"/>
    <property type="match status" value="1"/>
</dbReference>
<dbReference type="SUPFAM" id="SSF48019">
    <property type="entry name" value="post-AAA+ oligomerization domain-like"/>
    <property type="match status" value="1"/>
</dbReference>
<sequence length="356" mass="40359">MSLWVDKHRPTSLENLDFHKKEAETLKKIVASGDFPHLLFYGPPGAGKKTRISCLLRELYGPGVDKLRIEHHSFTTPSKKKIDLSTVSSNFHLEVNPSDVGIYDRIVVQELIKNMASTAQLDVANQREFKVVVIHEVDRLSKDAQHSLRRTMEKYMKTCRIILCTESLSKIIPATRSRCLPIRVAAPTVNEIAQILCNIAKMEGLSMPFELAERIANASDRNLRRSVLLAEVARAQHYPFSCDQSIPLPDWQNFIAETASSILGEQSPRRVMEVRSRLYELLAHCIPPDVIFRGLLDNLLSSCDSTLKYDLVNLAATHEHRMHLGQKPIFHLEAFVISFMAIYKRFIEDTLGGSEL</sequence>
<dbReference type="SUPFAM" id="SSF52540">
    <property type="entry name" value="P-loop containing nucleoside triphosphate hydrolases"/>
    <property type="match status" value="1"/>
</dbReference>
<dbReference type="Pfam" id="PF21960">
    <property type="entry name" value="RCF1-5-like_lid"/>
    <property type="match status" value="1"/>
</dbReference>
<keyword evidence="3" id="KW-0235">DNA replication</keyword>
<evidence type="ECO:0000313" key="13">
    <source>
        <dbReference type="WBParaSite" id="HNAJ_0000149801-mRNA-1"/>
    </source>
</evidence>
<dbReference type="Gene3D" id="1.20.272.10">
    <property type="match status" value="1"/>
</dbReference>
<reference evidence="13" key="1">
    <citation type="submission" date="2017-02" db="UniProtKB">
        <authorList>
            <consortium name="WormBaseParasite"/>
        </authorList>
    </citation>
    <scope>IDENTIFICATION</scope>
</reference>
<dbReference type="FunFam" id="1.10.8.60:FF:000030">
    <property type="entry name" value="replication factor C subunit 3"/>
    <property type="match status" value="1"/>
</dbReference>
<dbReference type="FunFam" id="3.40.50.300:FF:000136">
    <property type="entry name" value="Replication factor C subunit 5"/>
    <property type="match status" value="1"/>
</dbReference>
<dbReference type="InterPro" id="IPR008921">
    <property type="entry name" value="DNA_pol3_clamp-load_cplx_C"/>
</dbReference>
<proteinExistence type="inferred from homology"/>
<evidence type="ECO:0000256" key="2">
    <source>
        <dbReference type="ARBA" id="ARBA00005378"/>
    </source>
</evidence>
<gene>
    <name evidence="11" type="ORF">HNAJ_LOCUS1497</name>
</gene>
<reference evidence="11 12" key="2">
    <citation type="submission" date="2018-11" db="EMBL/GenBank/DDBJ databases">
        <authorList>
            <consortium name="Pathogen Informatics"/>
        </authorList>
    </citation>
    <scope>NUCLEOTIDE SEQUENCE [LARGE SCALE GENOMIC DNA]</scope>
</reference>
<organism evidence="13">
    <name type="scientific">Rodentolepis nana</name>
    <name type="common">Dwarf tapeworm</name>
    <name type="synonym">Hymenolepis nana</name>
    <dbReference type="NCBI Taxonomy" id="102285"/>
    <lineage>
        <taxon>Eukaryota</taxon>
        <taxon>Metazoa</taxon>
        <taxon>Spiralia</taxon>
        <taxon>Lophotrochozoa</taxon>
        <taxon>Platyhelminthes</taxon>
        <taxon>Cestoda</taxon>
        <taxon>Eucestoda</taxon>
        <taxon>Cyclophyllidea</taxon>
        <taxon>Hymenolepididae</taxon>
        <taxon>Rodentolepis</taxon>
    </lineage>
</organism>
<dbReference type="PANTHER" id="PTHR11669:SF1">
    <property type="entry name" value="REPLICATION FACTOR C SUBUNIT 3"/>
    <property type="match status" value="1"/>
</dbReference>
<dbReference type="WBParaSite" id="HNAJ_0000149801-mRNA-1">
    <property type="protein sequence ID" value="HNAJ_0000149801-mRNA-1"/>
    <property type="gene ID" value="HNAJ_0000149801"/>
</dbReference>
<evidence type="ECO:0000256" key="4">
    <source>
        <dbReference type="ARBA" id="ARBA00023242"/>
    </source>
</evidence>